<keyword evidence="4" id="KW-1185">Reference proteome</keyword>
<keyword evidence="1" id="KW-0408">Iron</keyword>
<evidence type="ECO:0000259" key="2">
    <source>
        <dbReference type="SMART" id="SM00899"/>
    </source>
</evidence>
<dbReference type="Proteomes" id="UP000520156">
    <property type="component" value="Unassembled WGS sequence"/>
</dbReference>
<reference evidence="3 4" key="1">
    <citation type="submission" date="2020-08" db="EMBL/GenBank/DDBJ databases">
        <title>The genome sequence of Novosphingobium flavum 4Y4.</title>
        <authorList>
            <person name="Liu Y."/>
        </authorList>
    </citation>
    <scope>NUCLEOTIDE SEQUENCE [LARGE SCALE GENOMIC DNA]</scope>
    <source>
        <strain evidence="3 4">4Y4</strain>
    </source>
</reference>
<dbReference type="RefSeq" id="WP_185684424.1">
    <property type="nucleotide sequence ID" value="NZ_JACLAU010000032.1"/>
</dbReference>
<dbReference type="Pfam" id="PF04023">
    <property type="entry name" value="FeoA"/>
    <property type="match status" value="1"/>
</dbReference>
<gene>
    <name evidence="3" type="ORF">H7F49_15190</name>
</gene>
<dbReference type="SMART" id="SM00899">
    <property type="entry name" value="FeoA"/>
    <property type="match status" value="1"/>
</dbReference>
<dbReference type="Gene3D" id="2.30.30.90">
    <property type="match status" value="1"/>
</dbReference>
<sequence length="89" mass="9357">MTLDQLPIGQDARIVAVDWGVLVAEEAQRLRALGLDAGALVSVAHRGVFAGRDPLAITVGRMTVALRRVHARAMQVELAQVGPIPVGPA</sequence>
<accession>A0A7X1F9X9</accession>
<evidence type="ECO:0000313" key="3">
    <source>
        <dbReference type="EMBL" id="MBC2653041.1"/>
    </source>
</evidence>
<evidence type="ECO:0000313" key="4">
    <source>
        <dbReference type="Proteomes" id="UP000520156"/>
    </source>
</evidence>
<protein>
    <submittedName>
        <fullName evidence="3">Ferrous iron transport protein A</fullName>
    </submittedName>
</protein>
<evidence type="ECO:0000256" key="1">
    <source>
        <dbReference type="ARBA" id="ARBA00023004"/>
    </source>
</evidence>
<organism evidence="3 4">
    <name type="scientific">Novosphingobium aerophilum</name>
    <dbReference type="NCBI Taxonomy" id="2839843"/>
    <lineage>
        <taxon>Bacteria</taxon>
        <taxon>Pseudomonadati</taxon>
        <taxon>Pseudomonadota</taxon>
        <taxon>Alphaproteobacteria</taxon>
        <taxon>Sphingomonadales</taxon>
        <taxon>Sphingomonadaceae</taxon>
        <taxon>Novosphingobium</taxon>
    </lineage>
</organism>
<comment type="caution">
    <text evidence="3">The sequence shown here is derived from an EMBL/GenBank/DDBJ whole genome shotgun (WGS) entry which is preliminary data.</text>
</comment>
<dbReference type="InterPro" id="IPR007167">
    <property type="entry name" value="Fe-transptr_FeoA-like"/>
</dbReference>
<dbReference type="SUPFAM" id="SSF50037">
    <property type="entry name" value="C-terminal domain of transcriptional repressors"/>
    <property type="match status" value="1"/>
</dbReference>
<feature type="domain" description="Ferrous iron transporter FeoA-like" evidence="2">
    <location>
        <begin position="1"/>
        <end position="78"/>
    </location>
</feature>
<dbReference type="InterPro" id="IPR008988">
    <property type="entry name" value="Transcriptional_repressor_C"/>
</dbReference>
<name>A0A7X1F9X9_9SPHN</name>
<dbReference type="AlphaFoldDB" id="A0A7X1F9X9"/>
<dbReference type="InterPro" id="IPR038157">
    <property type="entry name" value="FeoA_core_dom"/>
</dbReference>
<dbReference type="GO" id="GO:0046914">
    <property type="term" value="F:transition metal ion binding"/>
    <property type="evidence" value="ECO:0007669"/>
    <property type="project" value="InterPro"/>
</dbReference>
<proteinExistence type="predicted"/>
<dbReference type="EMBL" id="JACLAU010000032">
    <property type="protein sequence ID" value="MBC2653041.1"/>
    <property type="molecule type" value="Genomic_DNA"/>
</dbReference>